<dbReference type="GO" id="GO:0030154">
    <property type="term" value="P:cell differentiation"/>
    <property type="evidence" value="ECO:0007669"/>
    <property type="project" value="UniProtKB-ARBA"/>
</dbReference>
<dbReference type="PRINTS" id="PR00792">
    <property type="entry name" value="PEPSIN"/>
</dbReference>
<feature type="region of interest" description="Disordered" evidence="15">
    <location>
        <begin position="628"/>
        <end position="677"/>
    </location>
</feature>
<dbReference type="InterPro" id="IPR013083">
    <property type="entry name" value="Znf_RING/FYVE/PHD"/>
</dbReference>
<keyword evidence="19" id="KW-1185">Reference proteome</keyword>
<dbReference type="PROSITE" id="PS00141">
    <property type="entry name" value="ASP_PROTEASE"/>
    <property type="match status" value="2"/>
</dbReference>
<feature type="compositionally biased region" description="Low complexity" evidence="15">
    <location>
        <begin position="639"/>
        <end position="654"/>
    </location>
</feature>
<evidence type="ECO:0000256" key="5">
    <source>
        <dbReference type="ARBA" id="ARBA00022679"/>
    </source>
</evidence>
<keyword evidence="13" id="KW-0645">Protease</keyword>
<comment type="function">
    <text evidence="14">E3 ubiquitin-protein ligase that mediates ubiquitination and subsequent proteasomal degradation of target proteins. E3 ubiquitin ligases accept ubiquitin from an E2 ubiquitin-conjugating enzyme in the form of a thioester and then directly transfers the ubiquitin to targeted substrates.</text>
</comment>
<dbReference type="WBParaSite" id="jg3299">
    <property type="protein sequence ID" value="jg3299"/>
    <property type="gene ID" value="jg3299"/>
</dbReference>
<evidence type="ECO:0000256" key="4">
    <source>
        <dbReference type="ARBA" id="ARBA00009119"/>
    </source>
</evidence>
<comment type="similarity">
    <text evidence="4 14">Belongs to the SINA (Seven in absentia) family.</text>
</comment>
<dbReference type="CDD" id="cd16751">
    <property type="entry name" value="RING-HC_SIAH1"/>
    <property type="match status" value="1"/>
</dbReference>
<keyword evidence="13" id="KW-0378">Hydrolase</keyword>
<evidence type="ECO:0000259" key="17">
    <source>
        <dbReference type="PROSITE" id="PS51081"/>
    </source>
</evidence>
<dbReference type="PROSITE" id="PS50089">
    <property type="entry name" value="ZF_RING_2"/>
    <property type="match status" value="1"/>
</dbReference>
<evidence type="ECO:0000256" key="12">
    <source>
        <dbReference type="PROSITE-ProRule" id="PRU00455"/>
    </source>
</evidence>
<keyword evidence="9 14" id="KW-0862">Zinc</keyword>
<keyword evidence="11" id="KW-1015">Disulfide bond</keyword>
<evidence type="ECO:0000256" key="6">
    <source>
        <dbReference type="ARBA" id="ARBA00022723"/>
    </source>
</evidence>
<evidence type="ECO:0000256" key="3">
    <source>
        <dbReference type="ARBA" id="ARBA00007447"/>
    </source>
</evidence>
<evidence type="ECO:0000256" key="9">
    <source>
        <dbReference type="ARBA" id="ARBA00022833"/>
    </source>
</evidence>
<dbReference type="InterPro" id="IPR001461">
    <property type="entry name" value="Aspartic_peptidase_A1"/>
</dbReference>
<evidence type="ECO:0000256" key="10">
    <source>
        <dbReference type="PIRSR" id="PIRSR601461-1"/>
    </source>
</evidence>
<dbReference type="Gene3D" id="2.40.70.10">
    <property type="entry name" value="Acid Proteases"/>
    <property type="match status" value="2"/>
</dbReference>
<dbReference type="InterPro" id="IPR018121">
    <property type="entry name" value="7-in-absentia-prot_TRAF-dom"/>
</dbReference>
<dbReference type="SUPFAM" id="SSF50630">
    <property type="entry name" value="Acid proteases"/>
    <property type="match status" value="1"/>
</dbReference>
<proteinExistence type="inferred from homology"/>
<dbReference type="GO" id="GO:0008270">
    <property type="term" value="F:zinc ion binding"/>
    <property type="evidence" value="ECO:0007669"/>
    <property type="project" value="UniProtKB-KW"/>
</dbReference>
<dbReference type="AlphaFoldDB" id="A0A915EAP0"/>
<dbReference type="InterPro" id="IPR034164">
    <property type="entry name" value="Pepsin-like_dom"/>
</dbReference>
<comment type="pathway">
    <text evidence="2 14">Protein modification; protein ubiquitination.</text>
</comment>
<dbReference type="Gene3D" id="2.60.210.10">
    <property type="entry name" value="Apoptosis, Tumor Necrosis Factor Receptor Associated Protein 2, Chain A"/>
    <property type="match status" value="1"/>
</dbReference>
<dbReference type="PANTHER" id="PTHR45877">
    <property type="entry name" value="E3 UBIQUITIN-PROTEIN LIGASE SIAH2"/>
    <property type="match status" value="1"/>
</dbReference>
<dbReference type="InterPro" id="IPR008974">
    <property type="entry name" value="TRAF-like"/>
</dbReference>
<evidence type="ECO:0000313" key="19">
    <source>
        <dbReference type="Proteomes" id="UP000887574"/>
    </source>
</evidence>
<dbReference type="GO" id="GO:0031624">
    <property type="term" value="F:ubiquitin conjugating enzyme binding"/>
    <property type="evidence" value="ECO:0007669"/>
    <property type="project" value="TreeGrafter"/>
</dbReference>
<dbReference type="CDD" id="cd05471">
    <property type="entry name" value="pepsin_like"/>
    <property type="match status" value="1"/>
</dbReference>
<dbReference type="PROSITE" id="PS51767">
    <property type="entry name" value="PEPTIDASE_A1"/>
    <property type="match status" value="1"/>
</dbReference>
<dbReference type="Proteomes" id="UP000887574">
    <property type="component" value="Unplaced"/>
</dbReference>
<dbReference type="PROSITE" id="PS51081">
    <property type="entry name" value="ZF_SIAH"/>
    <property type="match status" value="1"/>
</dbReference>
<feature type="domain" description="SIAH-type" evidence="17">
    <location>
        <begin position="794"/>
        <end position="854"/>
    </location>
</feature>
<dbReference type="CDD" id="cd03829">
    <property type="entry name" value="Sina"/>
    <property type="match status" value="1"/>
</dbReference>
<keyword evidence="7 12" id="KW-0863">Zinc-finger</keyword>
<dbReference type="Pfam" id="PF03145">
    <property type="entry name" value="Sina_TRAF"/>
    <property type="match status" value="1"/>
</dbReference>
<feature type="active site" evidence="10">
    <location>
        <position position="318"/>
    </location>
</feature>
<comment type="catalytic activity">
    <reaction evidence="1 14">
        <text>S-ubiquitinyl-[E2 ubiquitin-conjugating enzyme]-L-cysteine + [acceptor protein]-L-lysine = [E2 ubiquitin-conjugating enzyme]-L-cysteine + N(6)-ubiquitinyl-[acceptor protein]-L-lysine.</text>
        <dbReference type="EC" id="2.3.2.27"/>
    </reaction>
</comment>
<dbReference type="PANTHER" id="PTHR45877:SF2">
    <property type="entry name" value="E3 UBIQUITIN-PROTEIN LIGASE SINA-RELATED"/>
    <property type="match status" value="1"/>
</dbReference>
<feature type="disulfide bond" evidence="11">
    <location>
        <begin position="331"/>
        <end position="349"/>
    </location>
</feature>
<feature type="domain" description="Peptidase A1" evidence="18">
    <location>
        <begin position="300"/>
        <end position="628"/>
    </location>
</feature>
<comment type="similarity">
    <text evidence="3 13">Belongs to the peptidase A1 family.</text>
</comment>
<keyword evidence="13" id="KW-0064">Aspartyl protease</keyword>
<dbReference type="InterPro" id="IPR021109">
    <property type="entry name" value="Peptidase_aspartic_dom_sf"/>
</dbReference>
<dbReference type="EC" id="2.3.2.27" evidence="14"/>
<keyword evidence="5" id="KW-0808">Transferase</keyword>
<dbReference type="InterPro" id="IPR001841">
    <property type="entry name" value="Znf_RING"/>
</dbReference>
<dbReference type="InterPro" id="IPR004162">
    <property type="entry name" value="SINA-like_animal"/>
</dbReference>
<sequence length="989" mass="108448">MGNTQTSDQKYDKRKLAEQLHEDEYWWCGEGGCCGPWHDIPGSPIISSQKLSDRTFSNVEPSWISDSEHQLNAKKVGSLNRPLSPVRSAVKWPTIANVYPFVQPKVMQQQQPQQPILKLGEDGSTQTDETKLPSTQLEITSPTVIFFPPDYSRKSGDKRATFEGESPSLDISPERPFPSPPPIYIKKYSRSSIISVTDTSSNSISTYSSSCNSSSSRSSYHSYRPFPAKPHIASTEIRKDTSKKSITNSTDVVQIPFTHFTSKSEDRSIFSRHFSMNHRREMLHGYPLGQPLDDFFDILYLANITLGTPEQNFTVLLDTGSSDLWVADGSCGNVTLSDRMLNSEVISGCATERKFQSNQSSTYAINGYYFSKNYGAGTCSGFLGQDDLHIGSIGGPELFIPDVTFGQVNEEVFHAWETFPADGVLGLAGKISENMVETPLAQAYRLGLIDELAFTVYLEKETEENQSAGQITLGGFDTQNCDQIIANVSIASKEHYIFWVDKIRMGDAVFEINDYAISDTGAPLLYLPGEIADTIAAMVGAEWNTTMEVYTIQCDAVYEDITVVVNDIQLNITSDTITVKADGFVQGGLQDNTCVFAIHAGSSIALGVPFLRQFCHYHDLANLQMGPETMQHNGKDVASTSGGSLSSSSVVSKSPPQHNQTGVATPHPKPSNSTANQPTRMAVAATPATMLVSGQQVGIALPGPHSVAPQIALSAAGTAQTLLCSSALAGPTTTELLSAFECPVCMEHMLPPYLQCQSGHLVCGNCRPKVNCCPTCRGPVPSIRNLGMEKIANTMLFPCRFSHSGCSQHFLHSDKVEHEEACEFRPYSCPCPGASCKWLGNLSDVMGHLMKMHKSITTLQGEDIVFLATDINLPGAVDWVMMQACFGSYFMLVLEKQDKQEQSGQNYQMFYAVVQLIGTKKEAENFVYRLELSNHRRRLCWEATPRSIHEGIAAAISQSDCLSFDTNHAQLFAENGNLGINVTIQNLNQ</sequence>
<evidence type="ECO:0000256" key="13">
    <source>
        <dbReference type="RuleBase" id="RU000454"/>
    </source>
</evidence>
<evidence type="ECO:0000256" key="2">
    <source>
        <dbReference type="ARBA" id="ARBA00004906"/>
    </source>
</evidence>
<feature type="disulfide bond" evidence="11">
    <location>
        <begin position="554"/>
        <end position="594"/>
    </location>
</feature>
<dbReference type="Pfam" id="PF00026">
    <property type="entry name" value="Asp"/>
    <property type="match status" value="1"/>
</dbReference>
<feature type="active site" evidence="10">
    <location>
        <position position="519"/>
    </location>
</feature>
<evidence type="ECO:0000256" key="1">
    <source>
        <dbReference type="ARBA" id="ARBA00000900"/>
    </source>
</evidence>
<organism evidence="19 20">
    <name type="scientific">Ditylenchus dipsaci</name>
    <dbReference type="NCBI Taxonomy" id="166011"/>
    <lineage>
        <taxon>Eukaryota</taxon>
        <taxon>Metazoa</taxon>
        <taxon>Ecdysozoa</taxon>
        <taxon>Nematoda</taxon>
        <taxon>Chromadorea</taxon>
        <taxon>Rhabditida</taxon>
        <taxon>Tylenchina</taxon>
        <taxon>Tylenchomorpha</taxon>
        <taxon>Sphaerularioidea</taxon>
        <taxon>Anguinidae</taxon>
        <taxon>Anguininae</taxon>
        <taxon>Ditylenchus</taxon>
    </lineage>
</organism>
<evidence type="ECO:0000256" key="8">
    <source>
        <dbReference type="ARBA" id="ARBA00022786"/>
    </source>
</evidence>
<accession>A0A915EAP0</accession>
<evidence type="ECO:0000259" key="16">
    <source>
        <dbReference type="PROSITE" id="PS50089"/>
    </source>
</evidence>
<dbReference type="FunFam" id="2.60.210.10:FF:000002">
    <property type="entry name" value="E3 ubiquitin-protein ligase"/>
    <property type="match status" value="1"/>
</dbReference>
<dbReference type="Pfam" id="PF21362">
    <property type="entry name" value="Sina_RING"/>
    <property type="match status" value="1"/>
</dbReference>
<evidence type="ECO:0000313" key="20">
    <source>
        <dbReference type="WBParaSite" id="jg3299"/>
    </source>
</evidence>
<feature type="region of interest" description="Disordered" evidence="15">
    <location>
        <begin position="155"/>
        <end position="177"/>
    </location>
</feature>
<protein>
    <recommendedName>
        <fullName evidence="14">E3 ubiquitin-protein ligase</fullName>
        <ecNumber evidence="14">2.3.2.27</ecNumber>
    </recommendedName>
</protein>
<dbReference type="FunFam" id="3.30.40.10:FF:000041">
    <property type="entry name" value="E3 ubiquitin-protein ligase SINAT3"/>
    <property type="match status" value="1"/>
</dbReference>
<dbReference type="SUPFAM" id="SSF57850">
    <property type="entry name" value="RING/U-box"/>
    <property type="match status" value="1"/>
</dbReference>
<dbReference type="Gene3D" id="3.30.40.10">
    <property type="entry name" value="Zinc/RING finger domain, C3HC4 (zinc finger)"/>
    <property type="match status" value="2"/>
</dbReference>
<dbReference type="InterPro" id="IPR013010">
    <property type="entry name" value="Znf_SIAH"/>
</dbReference>
<feature type="region of interest" description="Disordered" evidence="15">
    <location>
        <begin position="200"/>
        <end position="220"/>
    </location>
</feature>
<comment type="domain">
    <text evidence="14">The RING-type zinc finger domain is essential for ubiquitin ligase activity.</text>
</comment>
<dbReference type="GO" id="GO:0005737">
    <property type="term" value="C:cytoplasm"/>
    <property type="evidence" value="ECO:0007669"/>
    <property type="project" value="InterPro"/>
</dbReference>
<comment type="domain">
    <text evidence="14">The SBD domain (substrate-binding domain) mediates the interaction with substrate proteins. It is related to the TRAF family.</text>
</comment>
<keyword evidence="6 14" id="KW-0479">Metal-binding</keyword>
<dbReference type="InterPro" id="IPR033121">
    <property type="entry name" value="PEPTIDASE_A1"/>
</dbReference>
<dbReference type="SUPFAM" id="SSF49599">
    <property type="entry name" value="TRAF domain-like"/>
    <property type="match status" value="1"/>
</dbReference>
<keyword evidence="8 14" id="KW-0833">Ubl conjugation pathway</keyword>
<evidence type="ECO:0000256" key="15">
    <source>
        <dbReference type="SAM" id="MobiDB-lite"/>
    </source>
</evidence>
<reference evidence="20" key="1">
    <citation type="submission" date="2022-11" db="UniProtKB">
        <authorList>
            <consortium name="WormBaseParasite"/>
        </authorList>
    </citation>
    <scope>IDENTIFICATION</scope>
</reference>
<name>A0A915EAP0_9BILA</name>
<evidence type="ECO:0000256" key="14">
    <source>
        <dbReference type="RuleBase" id="RU201113"/>
    </source>
</evidence>
<dbReference type="InterPro" id="IPR049548">
    <property type="entry name" value="Sina-like_RING"/>
</dbReference>
<evidence type="ECO:0000256" key="7">
    <source>
        <dbReference type="ARBA" id="ARBA00022771"/>
    </source>
</evidence>
<dbReference type="GO" id="GO:0043161">
    <property type="term" value="P:proteasome-mediated ubiquitin-dependent protein catabolic process"/>
    <property type="evidence" value="ECO:0007669"/>
    <property type="project" value="TreeGrafter"/>
</dbReference>
<dbReference type="InterPro" id="IPR001969">
    <property type="entry name" value="Aspartic_peptidase_AS"/>
</dbReference>
<dbReference type="GO" id="GO:0061630">
    <property type="term" value="F:ubiquitin protein ligase activity"/>
    <property type="evidence" value="ECO:0007669"/>
    <property type="project" value="UniProtKB-EC"/>
</dbReference>
<evidence type="ECO:0000256" key="11">
    <source>
        <dbReference type="PIRSR" id="PIRSR601461-2"/>
    </source>
</evidence>
<evidence type="ECO:0000259" key="18">
    <source>
        <dbReference type="PROSITE" id="PS51767"/>
    </source>
</evidence>
<feature type="domain" description="RING-type" evidence="16">
    <location>
        <begin position="742"/>
        <end position="777"/>
    </location>
</feature>
<dbReference type="GO" id="GO:0004190">
    <property type="term" value="F:aspartic-type endopeptidase activity"/>
    <property type="evidence" value="ECO:0007669"/>
    <property type="project" value="UniProtKB-KW"/>
</dbReference>
<dbReference type="Pfam" id="PF21361">
    <property type="entry name" value="Sina_ZnF"/>
    <property type="match status" value="1"/>
</dbReference>